<dbReference type="OMA" id="GIDPYPR"/>
<proteinExistence type="predicted"/>
<dbReference type="RefSeq" id="WP_003529291.1">
    <property type="nucleotide sequence ID" value="NZ_BJNJ01000036.1"/>
</dbReference>
<dbReference type="Pfam" id="PF02620">
    <property type="entry name" value="YceD"/>
    <property type="match status" value="1"/>
</dbReference>
<feature type="compositionally biased region" description="Basic and acidic residues" evidence="1">
    <location>
        <begin position="161"/>
        <end position="171"/>
    </location>
</feature>
<sequence>MKQESKSAFSYPVKVGHISANPVTVHVSANDAELRALAKLWRVDGVSSLAADLQIARWKKDGVKIKGEVRAHIVQTCVVTLEPVESDIREPVEAILVPEGSRLARQADTDGGEMIVDPDGPDLPDTFTGDTIDAGVVVSEHVALAIDPYPRKPGAAFGERIESSAADDERPNPFAVLKDWKKD</sequence>
<name>A0A222HQF1_RHIML</name>
<evidence type="ECO:0000256" key="1">
    <source>
        <dbReference type="SAM" id="MobiDB-lite"/>
    </source>
</evidence>
<gene>
    <name evidence="2" type="ORF">GHK53_28255</name>
</gene>
<dbReference type="Proteomes" id="UP000429484">
    <property type="component" value="Unassembled WGS sequence"/>
</dbReference>
<comment type="caution">
    <text evidence="2">The sequence shown here is derived from an EMBL/GenBank/DDBJ whole genome shotgun (WGS) entry which is preliminary data.</text>
</comment>
<dbReference type="KEGG" id="smer:DU99_06320"/>
<protein>
    <submittedName>
        <fullName evidence="2">DUF177 domain-containing protein</fullName>
    </submittedName>
</protein>
<feature type="region of interest" description="Disordered" evidence="1">
    <location>
        <begin position="161"/>
        <end position="183"/>
    </location>
</feature>
<accession>A0A222HQF1</accession>
<dbReference type="GeneID" id="89575544"/>
<dbReference type="InterPro" id="IPR003772">
    <property type="entry name" value="YceD"/>
</dbReference>
<reference evidence="2 3" key="1">
    <citation type="journal article" date="2013" name="Genome Biol.">
        <title>Comparative genomics of the core and accessory genomes of 48 Sinorhizobium strains comprising five genospecies.</title>
        <authorList>
            <person name="Sugawara M."/>
            <person name="Epstein B."/>
            <person name="Badgley B.D."/>
            <person name="Unno T."/>
            <person name="Xu L."/>
            <person name="Reese J."/>
            <person name="Gyaneshwar P."/>
            <person name="Denny R."/>
            <person name="Mudge J."/>
            <person name="Bharti A.K."/>
            <person name="Farmer A.D."/>
            <person name="May G.D."/>
            <person name="Woodward J.E."/>
            <person name="Medigue C."/>
            <person name="Vallenet D."/>
            <person name="Lajus A."/>
            <person name="Rouy Z."/>
            <person name="Martinez-Vaz B."/>
            <person name="Tiffin P."/>
            <person name="Young N.D."/>
            <person name="Sadowsky M.J."/>
        </authorList>
    </citation>
    <scope>NUCLEOTIDE SEQUENCE [LARGE SCALE GENOMIC DNA]</scope>
    <source>
        <strain evidence="2 3">N6B1</strain>
    </source>
</reference>
<evidence type="ECO:0000313" key="2">
    <source>
        <dbReference type="EMBL" id="MQW36565.1"/>
    </source>
</evidence>
<dbReference type="AlphaFoldDB" id="A0A222HQF1"/>
<dbReference type="EMBL" id="WISR01000226">
    <property type="protein sequence ID" value="MQW36565.1"/>
    <property type="molecule type" value="Genomic_DNA"/>
</dbReference>
<organism evidence="2 3">
    <name type="scientific">Rhizobium meliloti</name>
    <name type="common">Ensifer meliloti</name>
    <name type="synonym">Sinorhizobium meliloti</name>
    <dbReference type="NCBI Taxonomy" id="382"/>
    <lineage>
        <taxon>Bacteria</taxon>
        <taxon>Pseudomonadati</taxon>
        <taxon>Pseudomonadota</taxon>
        <taxon>Alphaproteobacteria</taxon>
        <taxon>Hyphomicrobiales</taxon>
        <taxon>Rhizobiaceae</taxon>
        <taxon>Sinorhizobium/Ensifer group</taxon>
        <taxon>Sinorhizobium</taxon>
    </lineage>
</organism>
<evidence type="ECO:0000313" key="3">
    <source>
        <dbReference type="Proteomes" id="UP000429484"/>
    </source>
</evidence>